<comment type="caution">
    <text evidence="1">The sequence shown here is derived from an EMBL/GenBank/DDBJ whole genome shotgun (WGS) entry which is preliminary data.</text>
</comment>
<dbReference type="InterPro" id="IPR051783">
    <property type="entry name" value="NAD(P)-dependent_oxidoreduct"/>
</dbReference>
<organism evidence="1 2">
    <name type="scientific">Penicillium cf. viridicatum</name>
    <dbReference type="NCBI Taxonomy" id="2972119"/>
    <lineage>
        <taxon>Eukaryota</taxon>
        <taxon>Fungi</taxon>
        <taxon>Dikarya</taxon>
        <taxon>Ascomycota</taxon>
        <taxon>Pezizomycotina</taxon>
        <taxon>Eurotiomycetes</taxon>
        <taxon>Eurotiomycetidae</taxon>
        <taxon>Eurotiales</taxon>
        <taxon>Aspergillaceae</taxon>
        <taxon>Penicillium</taxon>
    </lineage>
</organism>
<dbReference type="PANTHER" id="PTHR48079">
    <property type="entry name" value="PROTEIN YEEZ"/>
    <property type="match status" value="1"/>
</dbReference>
<reference evidence="1" key="1">
    <citation type="submission" date="2022-11" db="EMBL/GenBank/DDBJ databases">
        <authorList>
            <person name="Petersen C."/>
        </authorList>
    </citation>
    <scope>NUCLEOTIDE SEQUENCE</scope>
    <source>
        <strain evidence="1">IBT 20477</strain>
    </source>
</reference>
<evidence type="ECO:0008006" key="3">
    <source>
        <dbReference type="Google" id="ProtNLM"/>
    </source>
</evidence>
<dbReference type="EMBL" id="JAPQKQ010000006">
    <property type="protein sequence ID" value="KAJ5193382.1"/>
    <property type="molecule type" value="Genomic_DNA"/>
</dbReference>
<dbReference type="Gene3D" id="3.40.50.720">
    <property type="entry name" value="NAD(P)-binding Rossmann-like Domain"/>
    <property type="match status" value="1"/>
</dbReference>
<dbReference type="InterPro" id="IPR036291">
    <property type="entry name" value="NAD(P)-bd_dom_sf"/>
</dbReference>
<reference evidence="1" key="2">
    <citation type="journal article" date="2023" name="IMA Fungus">
        <title>Comparative genomic study of the Penicillium genus elucidates a diverse pangenome and 15 lateral gene transfer events.</title>
        <authorList>
            <person name="Petersen C."/>
            <person name="Sorensen T."/>
            <person name="Nielsen M.R."/>
            <person name="Sondergaard T.E."/>
            <person name="Sorensen J.L."/>
            <person name="Fitzpatrick D.A."/>
            <person name="Frisvad J.C."/>
            <person name="Nielsen K.L."/>
        </authorList>
    </citation>
    <scope>NUCLEOTIDE SEQUENCE</scope>
    <source>
        <strain evidence="1">IBT 20477</strain>
    </source>
</reference>
<gene>
    <name evidence="1" type="ORF">N7449_009524</name>
</gene>
<proteinExistence type="predicted"/>
<evidence type="ECO:0000313" key="1">
    <source>
        <dbReference type="EMBL" id="KAJ5193382.1"/>
    </source>
</evidence>
<dbReference type="SUPFAM" id="SSF51735">
    <property type="entry name" value="NAD(P)-binding Rossmann-fold domains"/>
    <property type="match status" value="1"/>
</dbReference>
<dbReference type="Proteomes" id="UP001150942">
    <property type="component" value="Unassembled WGS sequence"/>
</dbReference>
<dbReference type="GO" id="GO:0004029">
    <property type="term" value="F:aldehyde dehydrogenase (NAD+) activity"/>
    <property type="evidence" value="ECO:0007669"/>
    <property type="project" value="TreeGrafter"/>
</dbReference>
<accession>A0A9W9JBU4</accession>
<sequence>MTILFITGATGYVGGDCLAMLVASHPEFSYSTLVRTTDKAEQVKSQYPFVRIVIGDLDDSALLERESAAADIVLHSSDHVGAAKAIVAGLVAGHTKETPGYLLHTGGTGVLTWEDSDKNEYGNKSEHVYNDWDGVDELLNLPAHAFHRNVDQLVLEAGTKHADVLKTALVCPPTIYGKGRGPVNQHSRQIYVLANMTLRRKKSPIIGAGQSISNHVHVQDLSDVYALLIDAAIAGRSDGGLWGPKAYYLTENGEHSWGELAQATAEAAVKLGYLPEAKTEPLDPESAKNHAGYESLSWGMNSRGRSQRAREILAWNPSRPSLADELPGIVRVEWQRLQNAS</sequence>
<keyword evidence="2" id="KW-1185">Reference proteome</keyword>
<dbReference type="PANTHER" id="PTHR48079:SF6">
    <property type="entry name" value="NAD(P)-BINDING DOMAIN-CONTAINING PROTEIN-RELATED"/>
    <property type="match status" value="1"/>
</dbReference>
<dbReference type="OrthoDB" id="2130169at2759"/>
<evidence type="ECO:0000313" key="2">
    <source>
        <dbReference type="Proteomes" id="UP001150942"/>
    </source>
</evidence>
<protein>
    <recommendedName>
        <fullName evidence="3">NAD(P)-binding domain-containing protein</fullName>
    </recommendedName>
</protein>
<dbReference type="GO" id="GO:0005737">
    <property type="term" value="C:cytoplasm"/>
    <property type="evidence" value="ECO:0007669"/>
    <property type="project" value="TreeGrafter"/>
</dbReference>
<name>A0A9W9JBU4_9EURO</name>
<dbReference type="AlphaFoldDB" id="A0A9W9JBU4"/>